<dbReference type="EMBL" id="JAHHGM010000023">
    <property type="protein sequence ID" value="MBT2990915.1"/>
    <property type="molecule type" value="Genomic_DNA"/>
</dbReference>
<dbReference type="GO" id="GO:0018189">
    <property type="term" value="P:pyrroloquinoline quinone biosynthetic process"/>
    <property type="evidence" value="ECO:0007669"/>
    <property type="project" value="UniProtKB-UniRule"/>
</dbReference>
<protein>
    <recommendedName>
        <fullName evidence="3 7">Coenzyme PQQ synthesis protein A</fullName>
    </recommendedName>
    <alternativeName>
        <fullName evidence="6 7">Pyrroloquinoline quinone biosynthesis protein A</fullName>
    </alternativeName>
</protein>
<evidence type="ECO:0000313" key="8">
    <source>
        <dbReference type="EMBL" id="MBT2990915.1"/>
    </source>
</evidence>
<comment type="similarity">
    <text evidence="2 7">Belongs to the PqqA family.</text>
</comment>
<evidence type="ECO:0000256" key="4">
    <source>
        <dbReference type="ARBA" id="ARBA00022905"/>
    </source>
</evidence>
<evidence type="ECO:0000256" key="2">
    <source>
        <dbReference type="ARBA" id="ARBA00009325"/>
    </source>
</evidence>
<proteinExistence type="inferred from homology"/>
<dbReference type="NCBIfam" id="TIGR02107">
    <property type="entry name" value="PQQ_syn_pqqA"/>
    <property type="match status" value="1"/>
</dbReference>
<dbReference type="InterPro" id="IPR011725">
    <property type="entry name" value="PQQ_synth_PqqA"/>
</dbReference>
<sequence length="24" mass="3010">MKWSTPSYEDLRYGFEINLYINNR</sequence>
<reference evidence="8 9" key="1">
    <citation type="submission" date="2021-05" db="EMBL/GenBank/DDBJ databases">
        <title>Genetic and Functional Diversity in Clade A Lucinid endosymbionts from the Bahamas.</title>
        <authorList>
            <person name="Giani N.M."/>
            <person name="Engel A.S."/>
            <person name="Campbell B.J."/>
        </authorList>
    </citation>
    <scope>NUCLEOTIDE SEQUENCE [LARGE SCALE GENOMIC DNA]</scope>
    <source>
        <strain evidence="8">LUC16012Gg_MoonRockCtena</strain>
    </source>
</reference>
<comment type="pathway">
    <text evidence="1 7">Cofactor biosynthesis; pyrroloquinoline quinone biosynthesis.</text>
</comment>
<dbReference type="Pfam" id="PF08042">
    <property type="entry name" value="PqqA"/>
    <property type="match status" value="1"/>
</dbReference>
<evidence type="ECO:0000256" key="5">
    <source>
        <dbReference type="ARBA" id="ARBA00024749"/>
    </source>
</evidence>
<accession>A0A944MH84</accession>
<dbReference type="Proteomes" id="UP000770889">
    <property type="component" value="Unassembled WGS sequence"/>
</dbReference>
<evidence type="ECO:0000313" key="9">
    <source>
        <dbReference type="Proteomes" id="UP000770889"/>
    </source>
</evidence>
<evidence type="ECO:0000256" key="3">
    <source>
        <dbReference type="ARBA" id="ARBA00015086"/>
    </source>
</evidence>
<dbReference type="HAMAP" id="MF_00656">
    <property type="entry name" value="PQQ_syn_PqqA"/>
    <property type="match status" value="1"/>
</dbReference>
<comment type="caution">
    <text evidence="8">The sequence shown here is derived from an EMBL/GenBank/DDBJ whole genome shotgun (WGS) entry which is preliminary data.</text>
</comment>
<evidence type="ECO:0000256" key="1">
    <source>
        <dbReference type="ARBA" id="ARBA00004886"/>
    </source>
</evidence>
<keyword evidence="4 7" id="KW-0884">PQQ biosynthesis</keyword>
<feature type="cross-link" description="Pyrroloquinoline quinone (Glu-Tyr)" evidence="7">
    <location>
        <begin position="16"/>
        <end position="20"/>
    </location>
</feature>
<name>A0A944MH84_9GAMM</name>
<evidence type="ECO:0000256" key="6">
    <source>
        <dbReference type="ARBA" id="ARBA00030967"/>
    </source>
</evidence>
<dbReference type="AlphaFoldDB" id="A0A944MH84"/>
<gene>
    <name evidence="7 8" type="primary">pqqA</name>
    <name evidence="8" type="ORF">KME65_18300</name>
</gene>
<evidence type="ECO:0000256" key="7">
    <source>
        <dbReference type="HAMAP-Rule" id="MF_00656"/>
    </source>
</evidence>
<comment type="function">
    <text evidence="5 7">Required for coenzyme pyrroloquinoline quinone (PQQ) biosynthesis. PQQ is probably formed by cross-linking a specific glutamate to a specific tyrosine residue and excising these residues from the peptide.</text>
</comment>
<organism evidence="8 9">
    <name type="scientific">Candidatus Thiodiazotropha taylori</name>
    <dbReference type="NCBI Taxonomy" id="2792791"/>
    <lineage>
        <taxon>Bacteria</taxon>
        <taxon>Pseudomonadati</taxon>
        <taxon>Pseudomonadota</taxon>
        <taxon>Gammaproteobacteria</taxon>
        <taxon>Chromatiales</taxon>
        <taxon>Sedimenticolaceae</taxon>
        <taxon>Candidatus Thiodiazotropha</taxon>
    </lineage>
</organism>